<protein>
    <submittedName>
        <fullName evidence="1">Uncharacterized protein</fullName>
    </submittedName>
</protein>
<proteinExistence type="predicted"/>
<comment type="caution">
    <text evidence="1">The sequence shown here is derived from an EMBL/GenBank/DDBJ whole genome shotgun (WGS) entry which is preliminary data.</text>
</comment>
<dbReference type="Proteomes" id="UP000887159">
    <property type="component" value="Unassembled WGS sequence"/>
</dbReference>
<dbReference type="AlphaFoldDB" id="A0A8X6R4X5"/>
<accession>A0A8X6R4X5</accession>
<reference evidence="1" key="1">
    <citation type="submission" date="2020-08" db="EMBL/GenBank/DDBJ databases">
        <title>Multicomponent nature underlies the extraordinary mechanical properties of spider dragline silk.</title>
        <authorList>
            <person name="Kono N."/>
            <person name="Nakamura H."/>
            <person name="Mori M."/>
            <person name="Yoshida Y."/>
            <person name="Ohtoshi R."/>
            <person name="Malay A.D."/>
            <person name="Moran D.A.P."/>
            <person name="Tomita M."/>
            <person name="Numata K."/>
            <person name="Arakawa K."/>
        </authorList>
    </citation>
    <scope>NUCLEOTIDE SEQUENCE</scope>
</reference>
<name>A0A8X6R4X5_TRICX</name>
<gene>
    <name evidence="1" type="ORF">TNCV_2560311</name>
</gene>
<sequence>MEADLAFTLHLDLYQEVDLIEYIAIKMNFWTTLNSLKPPEVIVLETICTRIIIDLLMQVLPDYEPNEVPWFQPYSYFEPADLDSDYIEQEAAKGKGAFLQALWSQYAIPKLYGLVYNSWRQYGAQNLTTWTQLAQTVLDGCFVQKWPDSVFQVPDSCSICLSTMHWPEKTQ</sequence>
<dbReference type="EMBL" id="BMAU01021004">
    <property type="protein sequence ID" value="GFX86149.1"/>
    <property type="molecule type" value="Genomic_DNA"/>
</dbReference>
<organism evidence="1 2">
    <name type="scientific">Trichonephila clavipes</name>
    <name type="common">Golden silk orbweaver</name>
    <name type="synonym">Nephila clavipes</name>
    <dbReference type="NCBI Taxonomy" id="2585209"/>
    <lineage>
        <taxon>Eukaryota</taxon>
        <taxon>Metazoa</taxon>
        <taxon>Ecdysozoa</taxon>
        <taxon>Arthropoda</taxon>
        <taxon>Chelicerata</taxon>
        <taxon>Arachnida</taxon>
        <taxon>Araneae</taxon>
        <taxon>Araneomorphae</taxon>
        <taxon>Entelegynae</taxon>
        <taxon>Araneoidea</taxon>
        <taxon>Nephilidae</taxon>
        <taxon>Trichonephila</taxon>
    </lineage>
</organism>
<evidence type="ECO:0000313" key="1">
    <source>
        <dbReference type="EMBL" id="GFX86149.1"/>
    </source>
</evidence>
<keyword evidence="2" id="KW-1185">Reference proteome</keyword>
<evidence type="ECO:0000313" key="2">
    <source>
        <dbReference type="Proteomes" id="UP000887159"/>
    </source>
</evidence>